<dbReference type="GO" id="GO:0016020">
    <property type="term" value="C:membrane"/>
    <property type="evidence" value="ECO:0007669"/>
    <property type="project" value="UniProtKB-SubCell"/>
</dbReference>
<protein>
    <submittedName>
        <fullName evidence="6">Divalent metal cation transporter</fullName>
    </submittedName>
</protein>
<name>A0A345IIG1_9DEIO</name>
<keyword evidence="2 5" id="KW-0812">Transmembrane</keyword>
<feature type="transmembrane region" description="Helical" evidence="5">
    <location>
        <begin position="96"/>
        <end position="123"/>
    </location>
</feature>
<evidence type="ECO:0000313" key="6">
    <source>
        <dbReference type="EMBL" id="AXG99483.1"/>
    </source>
</evidence>
<evidence type="ECO:0000256" key="1">
    <source>
        <dbReference type="ARBA" id="ARBA00004141"/>
    </source>
</evidence>
<feature type="transmembrane region" description="Helical" evidence="5">
    <location>
        <begin position="366"/>
        <end position="389"/>
    </location>
</feature>
<feature type="transmembrane region" description="Helical" evidence="5">
    <location>
        <begin position="246"/>
        <end position="267"/>
    </location>
</feature>
<dbReference type="KEGG" id="dwu:DVJ83_10480"/>
<keyword evidence="3 5" id="KW-1133">Transmembrane helix</keyword>
<feature type="transmembrane region" description="Helical" evidence="5">
    <location>
        <begin position="202"/>
        <end position="225"/>
    </location>
</feature>
<evidence type="ECO:0000313" key="7">
    <source>
        <dbReference type="Proteomes" id="UP000253744"/>
    </source>
</evidence>
<feature type="transmembrane region" description="Helical" evidence="5">
    <location>
        <begin position="129"/>
        <end position="152"/>
    </location>
</feature>
<proteinExistence type="predicted"/>
<evidence type="ECO:0000256" key="5">
    <source>
        <dbReference type="SAM" id="Phobius"/>
    </source>
</evidence>
<feature type="transmembrane region" description="Helical" evidence="5">
    <location>
        <begin position="164"/>
        <end position="182"/>
    </location>
</feature>
<dbReference type="Proteomes" id="UP000253744">
    <property type="component" value="Chromosome"/>
</dbReference>
<feature type="transmembrane region" description="Helical" evidence="5">
    <location>
        <begin position="21"/>
        <end position="42"/>
    </location>
</feature>
<dbReference type="InterPro" id="IPR001046">
    <property type="entry name" value="NRAMP_fam"/>
</dbReference>
<evidence type="ECO:0000256" key="2">
    <source>
        <dbReference type="ARBA" id="ARBA00022692"/>
    </source>
</evidence>
<dbReference type="STRING" id="1288484.GCA_000348665_01574"/>
<feature type="transmembrane region" description="Helical" evidence="5">
    <location>
        <begin position="299"/>
        <end position="320"/>
    </location>
</feature>
<organism evidence="6 7">
    <name type="scientific">Deinococcus wulumuqiensis</name>
    <dbReference type="NCBI Taxonomy" id="980427"/>
    <lineage>
        <taxon>Bacteria</taxon>
        <taxon>Thermotogati</taxon>
        <taxon>Deinococcota</taxon>
        <taxon>Deinococci</taxon>
        <taxon>Deinococcales</taxon>
        <taxon>Deinococcaceae</taxon>
        <taxon>Deinococcus</taxon>
    </lineage>
</organism>
<feature type="transmembrane region" description="Helical" evidence="5">
    <location>
        <begin position="48"/>
        <end position="66"/>
    </location>
</feature>
<dbReference type="RefSeq" id="WP_114672300.1">
    <property type="nucleotide sequence ID" value="NZ_CP031158.1"/>
</dbReference>
<evidence type="ECO:0000256" key="3">
    <source>
        <dbReference type="ARBA" id="ARBA00022989"/>
    </source>
</evidence>
<comment type="subcellular location">
    <subcellularLocation>
        <location evidence="1">Membrane</location>
        <topology evidence="1">Multi-pass membrane protein</topology>
    </subcellularLocation>
</comment>
<dbReference type="EMBL" id="CP031158">
    <property type="protein sequence ID" value="AXG99483.1"/>
    <property type="molecule type" value="Genomic_DNA"/>
</dbReference>
<accession>A0A345IIG1</accession>
<dbReference type="Pfam" id="PF01566">
    <property type="entry name" value="Nramp"/>
    <property type="match status" value="1"/>
</dbReference>
<feature type="transmembrane region" description="Helical" evidence="5">
    <location>
        <begin position="341"/>
        <end position="360"/>
    </location>
</feature>
<evidence type="ECO:0000256" key="4">
    <source>
        <dbReference type="ARBA" id="ARBA00023136"/>
    </source>
</evidence>
<dbReference type="GO" id="GO:0046873">
    <property type="term" value="F:metal ion transmembrane transporter activity"/>
    <property type="evidence" value="ECO:0007669"/>
    <property type="project" value="InterPro"/>
</dbReference>
<sequence>MRSAPSASSPGSSPRPSSWRTRLAALGPGIMMASAAIGGSHIVSSAQAGALFGWQLAGLLVLTNLLKYPFFRFGPQYTVETGRSLIEGYADKGRPYLWVFFILCAVSSVISAAGVGLLSAVILNSMLPAGLAVSAPVTASVMMLVVWALLIAGHYKALDGVTKLIVAGLTVATVVSTFVAASKGSNIQPGFVQPSPWNLATLPFLVALVGWMPAPIEISAINSMWIKAKQKLSPANAADTLFDFNVGYVTSALLALFFLAMGALVQYGNGEKLEPASAAYINQLVQMYGRTIGEWSRPVILLIAFMCMFGTTITVVDGYARASAEALRLLRGRSELRSRSVGLWVTGISVVSLALILLMQNQLAGMLKFAMTSAFVTAPVFAWLNLSLVSGNRHLSGGLKALAYAGLVFLAGFTALFLANLTGLVG</sequence>
<gene>
    <name evidence="6" type="ORF">DVJ83_10480</name>
</gene>
<reference evidence="6 7" key="1">
    <citation type="submission" date="2018-07" db="EMBL/GenBank/DDBJ databases">
        <title>Complete Genome and Methylome Analysis of Deinococcus wulumuqiensis NEB 479.</title>
        <authorList>
            <person name="Fomenkov A."/>
            <person name="Luyten Y."/>
            <person name="Vincze T."/>
            <person name="Anton B.P."/>
            <person name="Clark T."/>
            <person name="Roberts R.J."/>
            <person name="Morgan R.D."/>
        </authorList>
    </citation>
    <scope>NUCLEOTIDE SEQUENCE [LARGE SCALE GENOMIC DNA]</scope>
    <source>
        <strain evidence="6 7">NEB 479</strain>
    </source>
</reference>
<feature type="transmembrane region" description="Helical" evidence="5">
    <location>
        <begin position="401"/>
        <end position="421"/>
    </location>
</feature>
<keyword evidence="4 5" id="KW-0472">Membrane</keyword>
<dbReference type="AlphaFoldDB" id="A0A345IIG1"/>